<evidence type="ECO:0000313" key="1">
    <source>
        <dbReference type="EMBL" id="RBP13868.1"/>
    </source>
</evidence>
<accession>A0A366FGT5</accession>
<evidence type="ECO:0000313" key="2">
    <source>
        <dbReference type="Proteomes" id="UP000253529"/>
    </source>
</evidence>
<dbReference type="OrthoDB" id="8256393at2"/>
<protein>
    <submittedName>
        <fullName evidence="1">Uncharacterized protein</fullName>
    </submittedName>
</protein>
<proteinExistence type="predicted"/>
<dbReference type="RefSeq" id="WP_113889413.1">
    <property type="nucleotide sequence ID" value="NZ_QNRK01000011.1"/>
</dbReference>
<dbReference type="EMBL" id="QNRK01000011">
    <property type="protein sequence ID" value="RBP13868.1"/>
    <property type="molecule type" value="Genomic_DNA"/>
</dbReference>
<reference evidence="1 2" key="1">
    <citation type="submission" date="2018-06" db="EMBL/GenBank/DDBJ databases">
        <title>Genomic Encyclopedia of Type Strains, Phase IV (KMG-IV): sequencing the most valuable type-strain genomes for metagenomic binning, comparative biology and taxonomic classification.</title>
        <authorList>
            <person name="Goeker M."/>
        </authorList>
    </citation>
    <scope>NUCLEOTIDE SEQUENCE [LARGE SCALE GENOMIC DNA]</scope>
    <source>
        <strain evidence="1 2">DSM 24875</strain>
    </source>
</reference>
<name>A0A366FGT5_9HYPH</name>
<dbReference type="AlphaFoldDB" id="A0A366FGT5"/>
<dbReference type="Proteomes" id="UP000253529">
    <property type="component" value="Unassembled WGS sequence"/>
</dbReference>
<keyword evidence="2" id="KW-1185">Reference proteome</keyword>
<comment type="caution">
    <text evidence="1">The sequence shown here is derived from an EMBL/GenBank/DDBJ whole genome shotgun (WGS) entry which is preliminary data.</text>
</comment>
<sequence length="92" mass="9102">MVAFGPQFGHDQLSGFAAAGPAHDTLSFSRSDFAYLASSATAAAGVQALLSHGAFSESGGATTITDSFGDTATVAGIDIATLTQSSGAIAFR</sequence>
<organism evidence="1 2">
    <name type="scientific">Roseiarcus fermentans</name>
    <dbReference type="NCBI Taxonomy" id="1473586"/>
    <lineage>
        <taxon>Bacteria</taxon>
        <taxon>Pseudomonadati</taxon>
        <taxon>Pseudomonadota</taxon>
        <taxon>Alphaproteobacteria</taxon>
        <taxon>Hyphomicrobiales</taxon>
        <taxon>Roseiarcaceae</taxon>
        <taxon>Roseiarcus</taxon>
    </lineage>
</organism>
<gene>
    <name evidence="1" type="ORF">DFR50_111130</name>
</gene>